<evidence type="ECO:0000256" key="1">
    <source>
        <dbReference type="SAM" id="MobiDB-lite"/>
    </source>
</evidence>
<evidence type="ECO:0000313" key="5">
    <source>
        <dbReference type="Proteomes" id="UP000218231"/>
    </source>
</evidence>
<keyword evidence="5" id="KW-1185">Reference proteome</keyword>
<keyword evidence="2" id="KW-0812">Transmembrane</keyword>
<accession>A0A2A2JCV3</accession>
<proteinExistence type="predicted"/>
<feature type="chain" id="PRO_5012832988" evidence="3">
    <location>
        <begin position="23"/>
        <end position="308"/>
    </location>
</feature>
<feature type="compositionally biased region" description="Acidic residues" evidence="1">
    <location>
        <begin position="197"/>
        <end position="206"/>
    </location>
</feature>
<name>A0A2A2JCV3_9BILA</name>
<dbReference type="STRING" id="2018661.A0A2A2JCV3"/>
<evidence type="ECO:0000313" key="4">
    <source>
        <dbReference type="EMBL" id="PAV59608.1"/>
    </source>
</evidence>
<organism evidence="4 5">
    <name type="scientific">Diploscapter pachys</name>
    <dbReference type="NCBI Taxonomy" id="2018661"/>
    <lineage>
        <taxon>Eukaryota</taxon>
        <taxon>Metazoa</taxon>
        <taxon>Ecdysozoa</taxon>
        <taxon>Nematoda</taxon>
        <taxon>Chromadorea</taxon>
        <taxon>Rhabditida</taxon>
        <taxon>Rhabditina</taxon>
        <taxon>Rhabditomorpha</taxon>
        <taxon>Rhabditoidea</taxon>
        <taxon>Rhabditidae</taxon>
        <taxon>Diploscapter</taxon>
    </lineage>
</organism>
<feature type="region of interest" description="Disordered" evidence="1">
    <location>
        <begin position="28"/>
        <end position="248"/>
    </location>
</feature>
<reference evidence="4 5" key="1">
    <citation type="journal article" date="2017" name="Curr. Biol.">
        <title>Genome architecture and evolution of a unichromosomal asexual nematode.</title>
        <authorList>
            <person name="Fradin H."/>
            <person name="Zegar C."/>
            <person name="Gutwein M."/>
            <person name="Lucas J."/>
            <person name="Kovtun M."/>
            <person name="Corcoran D."/>
            <person name="Baugh L.R."/>
            <person name="Kiontke K."/>
            <person name="Gunsalus K."/>
            <person name="Fitch D.H."/>
            <person name="Piano F."/>
        </authorList>
    </citation>
    <scope>NUCLEOTIDE SEQUENCE [LARGE SCALE GENOMIC DNA]</scope>
    <source>
        <strain evidence="4">PF1309</strain>
    </source>
</reference>
<feature type="compositionally biased region" description="Basic and acidic residues" evidence="1">
    <location>
        <begin position="80"/>
        <end position="104"/>
    </location>
</feature>
<feature type="transmembrane region" description="Helical" evidence="2">
    <location>
        <begin position="254"/>
        <end position="272"/>
    </location>
</feature>
<dbReference type="PANTHER" id="PTHR16502:SF0">
    <property type="entry name" value="KERATINOCYTE-ASSOCIATED TRANSMEMBRANE PROTEIN 2"/>
    <property type="match status" value="1"/>
</dbReference>
<comment type="caution">
    <text evidence="4">The sequence shown here is derived from an EMBL/GenBank/DDBJ whole genome shotgun (WGS) entry which is preliminary data.</text>
</comment>
<protein>
    <submittedName>
        <fullName evidence="4">Uncharacterized protein</fullName>
    </submittedName>
</protein>
<dbReference type="Proteomes" id="UP000218231">
    <property type="component" value="Unassembled WGS sequence"/>
</dbReference>
<feature type="region of interest" description="Disordered" evidence="1">
    <location>
        <begin position="288"/>
        <end position="308"/>
    </location>
</feature>
<feature type="compositionally biased region" description="Basic and acidic residues" evidence="1">
    <location>
        <begin position="214"/>
        <end position="231"/>
    </location>
</feature>
<dbReference type="InterPro" id="IPR037645">
    <property type="entry name" value="KCT2"/>
</dbReference>
<keyword evidence="3" id="KW-0732">Signal</keyword>
<feature type="compositionally biased region" description="Basic and acidic residues" evidence="1">
    <location>
        <begin position="136"/>
        <end position="145"/>
    </location>
</feature>
<gene>
    <name evidence="4" type="ORF">WR25_08199</name>
</gene>
<dbReference type="PANTHER" id="PTHR16502">
    <property type="entry name" value="KERATINOCYTE-ASSOCIATED TRANSMEMBRANE PROTEIN 2"/>
    <property type="match status" value="1"/>
</dbReference>
<keyword evidence="2" id="KW-1133">Transmembrane helix</keyword>
<feature type="compositionally biased region" description="Basic and acidic residues" evidence="1">
    <location>
        <begin position="167"/>
        <end position="196"/>
    </location>
</feature>
<dbReference type="EMBL" id="LIAE01010512">
    <property type="protein sequence ID" value="PAV59608.1"/>
    <property type="molecule type" value="Genomic_DNA"/>
</dbReference>
<feature type="signal peptide" evidence="3">
    <location>
        <begin position="1"/>
        <end position="22"/>
    </location>
</feature>
<keyword evidence="2" id="KW-0472">Membrane</keyword>
<evidence type="ECO:0000256" key="2">
    <source>
        <dbReference type="SAM" id="Phobius"/>
    </source>
</evidence>
<dbReference type="AlphaFoldDB" id="A0A2A2JCV3"/>
<sequence length="308" mass="34291">MRLDILQWSIILLSIFIIFVRAGEPGLPKDDTDQLDELPPPIQDQKKKGPVSISPVQKSTSTPLTTSITKPESAQSQSSTKKDEKQTEPVKDQKSESTKDKTKESTTPVVPKETVDKVQTAVPEQTHPADWGTTDGGKKSTKAESADTTLSPEGKLEPDEKDDGLDKEDKGYDANDKDDKEDGAVEVKPILPKEKDSDQDDEDGDALPDSNENLQKKDEKKPEKVKEKTEETNQSQSRADRYQPPFVDDDESSSFTSVFLIITLLVICLFLLQHNKKRILGLLLEGRSSGSSRRSNIRYRRLSQDAPN</sequence>
<evidence type="ECO:0000256" key="3">
    <source>
        <dbReference type="SAM" id="SignalP"/>
    </source>
</evidence>
<feature type="compositionally biased region" description="Polar residues" evidence="1">
    <location>
        <begin position="54"/>
        <end position="79"/>
    </location>
</feature>